<evidence type="ECO:0000313" key="5">
    <source>
        <dbReference type="Proteomes" id="UP000221080"/>
    </source>
</evidence>
<evidence type="ECO:0000259" key="4">
    <source>
        <dbReference type="Pfam" id="PF14542"/>
    </source>
</evidence>
<keyword evidence="5" id="KW-1185">Reference proteome</keyword>
<evidence type="ECO:0000256" key="1">
    <source>
        <dbReference type="ARBA" id="ARBA00006233"/>
    </source>
</evidence>
<comment type="similarity">
    <text evidence="1">Belongs to the NATD1 family.</text>
</comment>
<dbReference type="InterPro" id="IPR016181">
    <property type="entry name" value="Acyl_CoA_acyltransferase"/>
</dbReference>
<gene>
    <name evidence="6" type="primary">im:6904045</name>
</gene>
<dbReference type="PANTHER" id="PTHR31435:SF9">
    <property type="entry name" value="PROTEIN NATD1"/>
    <property type="match status" value="1"/>
</dbReference>
<dbReference type="Proteomes" id="UP000221080">
    <property type="component" value="Chromosome 2"/>
</dbReference>
<dbReference type="Gene3D" id="3.40.630.30">
    <property type="match status" value="1"/>
</dbReference>
<reference evidence="6" key="2">
    <citation type="submission" date="2025-08" db="UniProtKB">
        <authorList>
            <consortium name="RefSeq"/>
        </authorList>
    </citation>
    <scope>IDENTIFICATION</scope>
    <source>
        <tissue evidence="6">Blood</tissue>
    </source>
</reference>
<sequence length="160" mass="18490">MGLHTMFCRGARALTKIKLSMSPFCVLSSEPYRVIHDRKQRRFIIRLDDGGKVQSAVLKYSYRSDGHLHLLSTQVPESFRGKGVAASLAKWQGVMYIRQQLNSHFSKLMCWKQETWASVSGHAALDFVVEERLKASISCWYIKKYIQENPRHGYQVHTED</sequence>
<dbReference type="KEGG" id="ipu:108261105"/>
<proteinExistence type="inferred from homology"/>
<evidence type="ECO:0000256" key="3">
    <source>
        <dbReference type="ARBA" id="ARBA00031876"/>
    </source>
</evidence>
<dbReference type="GeneID" id="108261105"/>
<feature type="domain" description="N-acetyltransferase" evidence="4">
    <location>
        <begin position="42"/>
        <end position="99"/>
    </location>
</feature>
<organism evidence="5 6">
    <name type="scientific">Ictalurus punctatus</name>
    <name type="common">Channel catfish</name>
    <name type="synonym">Silurus punctatus</name>
    <dbReference type="NCBI Taxonomy" id="7998"/>
    <lineage>
        <taxon>Eukaryota</taxon>
        <taxon>Metazoa</taxon>
        <taxon>Chordata</taxon>
        <taxon>Craniata</taxon>
        <taxon>Vertebrata</taxon>
        <taxon>Euteleostomi</taxon>
        <taxon>Actinopterygii</taxon>
        <taxon>Neopterygii</taxon>
        <taxon>Teleostei</taxon>
        <taxon>Ostariophysi</taxon>
        <taxon>Siluriformes</taxon>
        <taxon>Ictaluridae</taxon>
        <taxon>Ictalurus</taxon>
    </lineage>
</organism>
<protein>
    <recommendedName>
        <fullName evidence="2">Protein NATD1</fullName>
    </recommendedName>
    <alternativeName>
        <fullName evidence="3">N-acetyltransferase domain-containing protein 1</fullName>
    </alternativeName>
</protein>
<dbReference type="SUPFAM" id="SSF55729">
    <property type="entry name" value="Acyl-CoA N-acyltransferases (Nat)"/>
    <property type="match status" value="1"/>
</dbReference>
<reference evidence="5" key="1">
    <citation type="journal article" date="2016" name="Nat. Commun.">
        <title>The channel catfish genome sequence provides insights into the evolution of scale formation in teleosts.</title>
        <authorList>
            <person name="Liu Z."/>
            <person name="Liu S."/>
            <person name="Yao J."/>
            <person name="Bao L."/>
            <person name="Zhang J."/>
            <person name="Li Y."/>
            <person name="Jiang C."/>
            <person name="Sun L."/>
            <person name="Wang R."/>
            <person name="Zhang Y."/>
            <person name="Zhou T."/>
            <person name="Zeng Q."/>
            <person name="Fu Q."/>
            <person name="Gao S."/>
            <person name="Li N."/>
            <person name="Koren S."/>
            <person name="Jiang Y."/>
            <person name="Zimin A."/>
            <person name="Xu P."/>
            <person name="Phillippy A.M."/>
            <person name="Geng X."/>
            <person name="Song L."/>
            <person name="Sun F."/>
            <person name="Li C."/>
            <person name="Wang X."/>
            <person name="Chen A."/>
            <person name="Jin Y."/>
            <person name="Yuan Z."/>
            <person name="Yang Y."/>
            <person name="Tan S."/>
            <person name="Peatman E."/>
            <person name="Lu J."/>
            <person name="Qin Z."/>
            <person name="Dunham R."/>
            <person name="Li Z."/>
            <person name="Sonstegard T."/>
            <person name="Feng J."/>
            <person name="Danzmann R.G."/>
            <person name="Schroeder S."/>
            <person name="Scheffler B."/>
            <person name="Duke M.V."/>
            <person name="Ballard L."/>
            <person name="Kucuktas H."/>
            <person name="Kaltenboeck L."/>
            <person name="Liu H."/>
            <person name="Armbruster J."/>
            <person name="Xie Y."/>
            <person name="Kirby M.L."/>
            <person name="Tian Y."/>
            <person name="Flanagan M.E."/>
            <person name="Mu W."/>
            <person name="Waldbieser G.C."/>
        </authorList>
    </citation>
    <scope>NUCLEOTIDE SEQUENCE [LARGE SCALE GENOMIC DNA]</scope>
    <source>
        <strain evidence="5">SDA103</strain>
    </source>
</reference>
<dbReference type="InterPro" id="IPR045057">
    <property type="entry name" value="Gcn5-rel_NAT"/>
</dbReference>
<accession>A0A2D0QIT9</accession>
<dbReference type="OrthoDB" id="74247at2759"/>
<dbReference type="InterPro" id="IPR031165">
    <property type="entry name" value="GNAT_YJDJ"/>
</dbReference>
<dbReference type="Pfam" id="PF14542">
    <property type="entry name" value="Acetyltransf_CG"/>
    <property type="match status" value="1"/>
</dbReference>
<dbReference type="RefSeq" id="XP_017317475.1">
    <property type="nucleotide sequence ID" value="XM_017461986.3"/>
</dbReference>
<dbReference type="AlphaFoldDB" id="A0A2D0QIT9"/>
<evidence type="ECO:0000256" key="2">
    <source>
        <dbReference type="ARBA" id="ARBA00020243"/>
    </source>
</evidence>
<name>A0A2D0QIT9_ICTPU</name>
<evidence type="ECO:0000313" key="6">
    <source>
        <dbReference type="RefSeq" id="XP_017317475.1"/>
    </source>
</evidence>
<dbReference type="PANTHER" id="PTHR31435">
    <property type="entry name" value="PROTEIN NATD1"/>
    <property type="match status" value="1"/>
</dbReference>